<name>A0A1Y1QAG8_9GAMM</name>
<dbReference type="InterPro" id="IPR003594">
    <property type="entry name" value="HATPase_dom"/>
</dbReference>
<proteinExistence type="predicted"/>
<keyword evidence="12" id="KW-1133">Transmembrane helix</keyword>
<gene>
    <name evidence="14" type="ORF">BWK73_46780</name>
</gene>
<dbReference type="Proteomes" id="UP000192491">
    <property type="component" value="Unassembled WGS sequence"/>
</dbReference>
<feature type="non-terminal residue" evidence="14">
    <location>
        <position position="494"/>
    </location>
</feature>
<evidence type="ECO:0000256" key="5">
    <source>
        <dbReference type="ARBA" id="ARBA00022741"/>
    </source>
</evidence>
<evidence type="ECO:0000256" key="10">
    <source>
        <dbReference type="ARBA" id="ARBA00068150"/>
    </source>
</evidence>
<evidence type="ECO:0000256" key="4">
    <source>
        <dbReference type="ARBA" id="ARBA00022679"/>
    </source>
</evidence>
<protein>
    <recommendedName>
        <fullName evidence="10">Sensory/regulatory protein RpfC</fullName>
        <ecNumber evidence="2">2.7.13.3</ecNumber>
    </recommendedName>
</protein>
<dbReference type="InterPro" id="IPR036890">
    <property type="entry name" value="HATPase_C_sf"/>
</dbReference>
<feature type="domain" description="Histidine kinase" evidence="13">
    <location>
        <begin position="261"/>
        <end position="482"/>
    </location>
</feature>
<dbReference type="Gene3D" id="3.30.565.10">
    <property type="entry name" value="Histidine kinase-like ATPase, C-terminal domain"/>
    <property type="match status" value="1"/>
</dbReference>
<evidence type="ECO:0000256" key="2">
    <source>
        <dbReference type="ARBA" id="ARBA00012438"/>
    </source>
</evidence>
<dbReference type="FunFam" id="1.10.287.130:FF:000002">
    <property type="entry name" value="Two-component osmosensing histidine kinase"/>
    <property type="match status" value="1"/>
</dbReference>
<comment type="subunit">
    <text evidence="9">At low DSF concentrations, interacts with RpfF.</text>
</comment>
<evidence type="ECO:0000256" key="3">
    <source>
        <dbReference type="ARBA" id="ARBA00022553"/>
    </source>
</evidence>
<dbReference type="Pfam" id="PF00512">
    <property type="entry name" value="HisKA"/>
    <property type="match status" value="1"/>
</dbReference>
<dbReference type="SUPFAM" id="SSF55874">
    <property type="entry name" value="ATPase domain of HSP90 chaperone/DNA topoisomerase II/histidine kinase"/>
    <property type="match status" value="1"/>
</dbReference>
<keyword evidence="4" id="KW-0808">Transferase</keyword>
<evidence type="ECO:0000256" key="1">
    <source>
        <dbReference type="ARBA" id="ARBA00000085"/>
    </source>
</evidence>
<dbReference type="GO" id="GO:0005524">
    <property type="term" value="F:ATP binding"/>
    <property type="evidence" value="ECO:0007669"/>
    <property type="project" value="UniProtKB-KW"/>
</dbReference>
<feature type="coiled-coil region" evidence="11">
    <location>
        <begin position="61"/>
        <end position="116"/>
    </location>
</feature>
<keyword evidence="5" id="KW-0547">Nucleotide-binding</keyword>
<keyword evidence="7" id="KW-0067">ATP-binding</keyword>
<dbReference type="EMBL" id="MTEJ01000595">
    <property type="protein sequence ID" value="OQX01238.1"/>
    <property type="molecule type" value="Genomic_DNA"/>
</dbReference>
<dbReference type="PANTHER" id="PTHR45339">
    <property type="entry name" value="HYBRID SIGNAL TRANSDUCTION HISTIDINE KINASE J"/>
    <property type="match status" value="1"/>
</dbReference>
<evidence type="ECO:0000256" key="8">
    <source>
        <dbReference type="ARBA" id="ARBA00023012"/>
    </source>
</evidence>
<evidence type="ECO:0000313" key="15">
    <source>
        <dbReference type="Proteomes" id="UP000192491"/>
    </source>
</evidence>
<dbReference type="EC" id="2.7.13.3" evidence="2"/>
<sequence>MRFFTNLRLLQLIDSALLILLLGVIAVLLWFSLSDVSNKAQQNQQHATVSLQSAYDAFQQQIKLETQIDEQREALNTLNDALFSFASNPNSDRSGLAHLQTLSQRLQEESEQLLQVWPSNADTELKAQFEEVSGIMTGLAYELESLSPGHWKQLAQDAQDTTRDAQELIEELETLDDAMAQQVTAAIQQSIASNTDNTAQMATRLETIKHRTLWFTAALILSLLVSRAYFSGTFKQLLETARNAQHVAEDAVKTKSRFLATMSHEIRTPMNGVIGMTRLLMNTPMSKKQSEFVESIHLSGEHLLTVINDVLDFSKMEAGKLDLKREPLELRACIEDVLNLLTSKALEKDLELAYAVGPSIPLFIEGDMVRLRQVLTNLLGNAIKFTDSGEITVFVMLRNQVDGEYELEFQINDTGPGIPAERLESIFEQFSRAEETLSHRHEGTGLGLAISRRLVEMMEGRIWAESTLGVGSHFHFTLKTRQAAGKLKPFLHPN</sequence>
<feature type="coiled-coil region" evidence="11">
    <location>
        <begin position="155"/>
        <end position="185"/>
    </location>
</feature>
<keyword evidence="8" id="KW-0902">Two-component regulatory system</keyword>
<dbReference type="SMART" id="SM00388">
    <property type="entry name" value="HisKA"/>
    <property type="match status" value="1"/>
</dbReference>
<dbReference type="FunFam" id="3.30.565.10:FF:000010">
    <property type="entry name" value="Sensor histidine kinase RcsC"/>
    <property type="match status" value="1"/>
</dbReference>
<dbReference type="PROSITE" id="PS50109">
    <property type="entry name" value="HIS_KIN"/>
    <property type="match status" value="1"/>
</dbReference>
<dbReference type="Gene3D" id="1.10.287.130">
    <property type="match status" value="1"/>
</dbReference>
<evidence type="ECO:0000256" key="12">
    <source>
        <dbReference type="SAM" id="Phobius"/>
    </source>
</evidence>
<dbReference type="Pfam" id="PF02518">
    <property type="entry name" value="HATPase_c"/>
    <property type="match status" value="1"/>
</dbReference>
<comment type="catalytic activity">
    <reaction evidence="1">
        <text>ATP + protein L-histidine = ADP + protein N-phospho-L-histidine.</text>
        <dbReference type="EC" id="2.7.13.3"/>
    </reaction>
</comment>
<reference evidence="14 15" key="1">
    <citation type="submission" date="2017-01" db="EMBL/GenBank/DDBJ databases">
        <title>Novel large sulfur bacteria in the metagenomes of groundwater-fed chemosynthetic microbial mats in the Lake Huron basin.</title>
        <authorList>
            <person name="Sharrar A.M."/>
            <person name="Flood B.E."/>
            <person name="Bailey J.V."/>
            <person name="Jones D.S."/>
            <person name="Biddanda B."/>
            <person name="Ruberg S.A."/>
            <person name="Marcus D.N."/>
            <person name="Dick G.J."/>
        </authorList>
    </citation>
    <scope>NUCLEOTIDE SEQUENCE [LARGE SCALE GENOMIC DNA]</scope>
    <source>
        <strain evidence="14">A8</strain>
    </source>
</reference>
<dbReference type="PRINTS" id="PR00344">
    <property type="entry name" value="BCTRLSENSOR"/>
</dbReference>
<dbReference type="InterPro" id="IPR004358">
    <property type="entry name" value="Sig_transdc_His_kin-like_C"/>
</dbReference>
<dbReference type="InterPro" id="IPR036097">
    <property type="entry name" value="HisK_dim/P_sf"/>
</dbReference>
<evidence type="ECO:0000256" key="9">
    <source>
        <dbReference type="ARBA" id="ARBA00064003"/>
    </source>
</evidence>
<comment type="caution">
    <text evidence="14">The sequence shown here is derived from an EMBL/GenBank/DDBJ whole genome shotgun (WGS) entry which is preliminary data.</text>
</comment>
<evidence type="ECO:0000256" key="6">
    <source>
        <dbReference type="ARBA" id="ARBA00022777"/>
    </source>
</evidence>
<evidence type="ECO:0000313" key="14">
    <source>
        <dbReference type="EMBL" id="OQX01238.1"/>
    </source>
</evidence>
<organism evidence="14 15">
    <name type="scientific">Thiothrix lacustris</name>
    <dbReference type="NCBI Taxonomy" id="525917"/>
    <lineage>
        <taxon>Bacteria</taxon>
        <taxon>Pseudomonadati</taxon>
        <taxon>Pseudomonadota</taxon>
        <taxon>Gammaproteobacteria</taxon>
        <taxon>Thiotrichales</taxon>
        <taxon>Thiotrichaceae</taxon>
        <taxon>Thiothrix</taxon>
    </lineage>
</organism>
<accession>A0A1Y1QAG8</accession>
<dbReference type="SMART" id="SM00387">
    <property type="entry name" value="HATPase_c"/>
    <property type="match status" value="1"/>
</dbReference>
<feature type="transmembrane region" description="Helical" evidence="12">
    <location>
        <begin position="12"/>
        <end position="33"/>
    </location>
</feature>
<dbReference type="CDD" id="cd00082">
    <property type="entry name" value="HisKA"/>
    <property type="match status" value="1"/>
</dbReference>
<dbReference type="InterPro" id="IPR003661">
    <property type="entry name" value="HisK_dim/P_dom"/>
</dbReference>
<dbReference type="GO" id="GO:0000155">
    <property type="term" value="F:phosphorelay sensor kinase activity"/>
    <property type="evidence" value="ECO:0007669"/>
    <property type="project" value="InterPro"/>
</dbReference>
<dbReference type="AlphaFoldDB" id="A0A1Y1QAG8"/>
<keyword evidence="6 14" id="KW-0418">Kinase</keyword>
<evidence type="ECO:0000259" key="13">
    <source>
        <dbReference type="PROSITE" id="PS50109"/>
    </source>
</evidence>
<dbReference type="PANTHER" id="PTHR45339:SF1">
    <property type="entry name" value="HYBRID SIGNAL TRANSDUCTION HISTIDINE KINASE J"/>
    <property type="match status" value="1"/>
</dbReference>
<dbReference type="SUPFAM" id="SSF47384">
    <property type="entry name" value="Homodimeric domain of signal transducing histidine kinase"/>
    <property type="match status" value="1"/>
</dbReference>
<keyword evidence="12" id="KW-0472">Membrane</keyword>
<feature type="transmembrane region" description="Helical" evidence="12">
    <location>
        <begin position="213"/>
        <end position="230"/>
    </location>
</feature>
<keyword evidence="3" id="KW-0597">Phosphoprotein</keyword>
<evidence type="ECO:0000256" key="7">
    <source>
        <dbReference type="ARBA" id="ARBA00022840"/>
    </source>
</evidence>
<keyword evidence="11" id="KW-0175">Coiled coil</keyword>
<dbReference type="InterPro" id="IPR005467">
    <property type="entry name" value="His_kinase_dom"/>
</dbReference>
<keyword evidence="12" id="KW-0812">Transmembrane</keyword>
<evidence type="ECO:0000256" key="11">
    <source>
        <dbReference type="SAM" id="Coils"/>
    </source>
</evidence>
<dbReference type="CDD" id="cd16922">
    <property type="entry name" value="HATPase_EvgS-ArcB-TorS-like"/>
    <property type="match status" value="1"/>
</dbReference>